<proteinExistence type="inferred from homology"/>
<dbReference type="HOGENOM" id="CLU_001570_2_3_1"/>
<evidence type="ECO:0000313" key="11">
    <source>
        <dbReference type="EMBL" id="KDQ16499.1"/>
    </source>
</evidence>
<dbReference type="GO" id="GO:0005506">
    <property type="term" value="F:iron ion binding"/>
    <property type="evidence" value="ECO:0007669"/>
    <property type="project" value="InterPro"/>
</dbReference>
<keyword evidence="6 10" id="KW-0560">Oxidoreductase</keyword>
<dbReference type="Proteomes" id="UP000027195">
    <property type="component" value="Unassembled WGS sequence"/>
</dbReference>
<dbReference type="AlphaFoldDB" id="A0A067MLS7"/>
<sequence>MVSIAVVAFCFLLAGILHALLSWRKRHIFANPKQLPYPPGPKPDPIIGNLRHIVPESTWFRYTEWKAVYGDIVHFTVLGTHVTVLNSYEVANEILGKRATYHSRPITTMLGEMLGWAESVPLMEYCEKWKSYRRLLRSFKREDVVANFRLAQHQEAQAFLKRMLKDPAEFFSHARLATGAILLRGLYDIPVDSGENEYITLAETVLDIVVLIAQPGKFLVELFPNLKYVPSWLPGAGWKRQAKKWRSLTMKMVNHPFNALKKDLDAGVAQPCYATTLMDTQGASEEDAKWICGSLYIGGSDTAVSGVMSFALAMMLYPEVQKKAQEEIDRVVGRERLPDFTDQDRLPYVTALLTELHRWAPITPLAFPRRSIEDDDFEGYFIPKDSIVLANVWAMTRDKNHYEDPDRFWPERFLDEGHGKPNTDPRQYIFGFGRRGCPGSNVGDNNIFILVASMLAAFHVSKKRGANGIEIEPEFSFTSGLSSRPLDFEFDIKPRSDAACSLIRAHADN</sequence>
<dbReference type="InParanoid" id="A0A067MLS7"/>
<dbReference type="PANTHER" id="PTHR46300:SF7">
    <property type="entry name" value="P450, PUTATIVE (EUROFUNG)-RELATED"/>
    <property type="match status" value="1"/>
</dbReference>
<keyword evidence="7 9" id="KW-0408">Iron</keyword>
<dbReference type="GO" id="GO:0016705">
    <property type="term" value="F:oxidoreductase activity, acting on paired donors, with incorporation or reduction of molecular oxygen"/>
    <property type="evidence" value="ECO:0007669"/>
    <property type="project" value="InterPro"/>
</dbReference>
<dbReference type="InterPro" id="IPR050364">
    <property type="entry name" value="Cytochrome_P450_fung"/>
</dbReference>
<dbReference type="GO" id="GO:0004497">
    <property type="term" value="F:monooxygenase activity"/>
    <property type="evidence" value="ECO:0007669"/>
    <property type="project" value="UniProtKB-KW"/>
</dbReference>
<dbReference type="STRING" id="930990.A0A067MLS7"/>
<reference evidence="12" key="1">
    <citation type="journal article" date="2014" name="Proc. Natl. Acad. Sci. U.S.A.">
        <title>Extensive sampling of basidiomycete genomes demonstrates inadequacy of the white-rot/brown-rot paradigm for wood decay fungi.</title>
        <authorList>
            <person name="Riley R."/>
            <person name="Salamov A.A."/>
            <person name="Brown D.W."/>
            <person name="Nagy L.G."/>
            <person name="Floudas D."/>
            <person name="Held B.W."/>
            <person name="Levasseur A."/>
            <person name="Lombard V."/>
            <person name="Morin E."/>
            <person name="Otillar R."/>
            <person name="Lindquist E.A."/>
            <person name="Sun H."/>
            <person name="LaButti K.M."/>
            <person name="Schmutz J."/>
            <person name="Jabbour D."/>
            <person name="Luo H."/>
            <person name="Baker S.E."/>
            <person name="Pisabarro A.G."/>
            <person name="Walton J.D."/>
            <person name="Blanchette R.A."/>
            <person name="Henrissat B."/>
            <person name="Martin F."/>
            <person name="Cullen D."/>
            <person name="Hibbett D.S."/>
            <person name="Grigoriev I.V."/>
        </authorList>
    </citation>
    <scope>NUCLEOTIDE SEQUENCE [LARGE SCALE GENOMIC DNA]</scope>
    <source>
        <strain evidence="12">FD-172 SS1</strain>
    </source>
</reference>
<evidence type="ECO:0000256" key="7">
    <source>
        <dbReference type="ARBA" id="ARBA00023004"/>
    </source>
</evidence>
<evidence type="ECO:0000256" key="8">
    <source>
        <dbReference type="ARBA" id="ARBA00023033"/>
    </source>
</evidence>
<keyword evidence="5 9" id="KW-0479">Metal-binding</keyword>
<dbReference type="PRINTS" id="PR00463">
    <property type="entry name" value="EP450I"/>
</dbReference>
<gene>
    <name evidence="11" type="ORF">BOTBODRAFT_30835</name>
</gene>
<evidence type="ECO:0000256" key="10">
    <source>
        <dbReference type="RuleBase" id="RU000461"/>
    </source>
</evidence>
<protein>
    <recommendedName>
        <fullName evidence="13">Cytochrome P450</fullName>
    </recommendedName>
</protein>
<dbReference type="InterPro" id="IPR017972">
    <property type="entry name" value="Cyt_P450_CS"/>
</dbReference>
<dbReference type="Gene3D" id="1.10.630.10">
    <property type="entry name" value="Cytochrome P450"/>
    <property type="match status" value="1"/>
</dbReference>
<evidence type="ECO:0008006" key="13">
    <source>
        <dbReference type="Google" id="ProtNLM"/>
    </source>
</evidence>
<evidence type="ECO:0000256" key="6">
    <source>
        <dbReference type="ARBA" id="ARBA00023002"/>
    </source>
</evidence>
<name>A0A067MLS7_BOTB1</name>
<evidence type="ECO:0000256" key="4">
    <source>
        <dbReference type="ARBA" id="ARBA00022617"/>
    </source>
</evidence>
<evidence type="ECO:0000256" key="3">
    <source>
        <dbReference type="ARBA" id="ARBA00010617"/>
    </source>
</evidence>
<feature type="binding site" description="axial binding residue" evidence="9">
    <location>
        <position position="437"/>
    </location>
    <ligand>
        <name>heme</name>
        <dbReference type="ChEBI" id="CHEBI:30413"/>
    </ligand>
    <ligandPart>
        <name>Fe</name>
        <dbReference type="ChEBI" id="CHEBI:18248"/>
    </ligandPart>
</feature>
<dbReference type="PROSITE" id="PS00086">
    <property type="entry name" value="CYTOCHROME_P450"/>
    <property type="match status" value="1"/>
</dbReference>
<dbReference type="SUPFAM" id="SSF48264">
    <property type="entry name" value="Cytochrome P450"/>
    <property type="match status" value="1"/>
</dbReference>
<comment type="similarity">
    <text evidence="3 10">Belongs to the cytochrome P450 family.</text>
</comment>
<dbReference type="PANTHER" id="PTHR46300">
    <property type="entry name" value="P450, PUTATIVE (EUROFUNG)-RELATED-RELATED"/>
    <property type="match status" value="1"/>
</dbReference>
<organism evidence="11 12">
    <name type="scientific">Botryobasidium botryosum (strain FD-172 SS1)</name>
    <dbReference type="NCBI Taxonomy" id="930990"/>
    <lineage>
        <taxon>Eukaryota</taxon>
        <taxon>Fungi</taxon>
        <taxon>Dikarya</taxon>
        <taxon>Basidiomycota</taxon>
        <taxon>Agaricomycotina</taxon>
        <taxon>Agaricomycetes</taxon>
        <taxon>Cantharellales</taxon>
        <taxon>Botryobasidiaceae</taxon>
        <taxon>Botryobasidium</taxon>
    </lineage>
</organism>
<evidence type="ECO:0000256" key="1">
    <source>
        <dbReference type="ARBA" id="ARBA00001971"/>
    </source>
</evidence>
<dbReference type="GO" id="GO:0020037">
    <property type="term" value="F:heme binding"/>
    <property type="evidence" value="ECO:0007669"/>
    <property type="project" value="InterPro"/>
</dbReference>
<keyword evidence="8 10" id="KW-0503">Monooxygenase</keyword>
<keyword evidence="4 9" id="KW-0349">Heme</keyword>
<dbReference type="CDD" id="cd11065">
    <property type="entry name" value="CYP64-like"/>
    <property type="match status" value="1"/>
</dbReference>
<evidence type="ECO:0000313" key="12">
    <source>
        <dbReference type="Proteomes" id="UP000027195"/>
    </source>
</evidence>
<dbReference type="Pfam" id="PF00067">
    <property type="entry name" value="p450"/>
    <property type="match status" value="1"/>
</dbReference>
<comment type="cofactor">
    <cofactor evidence="1 9">
        <name>heme</name>
        <dbReference type="ChEBI" id="CHEBI:30413"/>
    </cofactor>
</comment>
<keyword evidence="12" id="KW-1185">Reference proteome</keyword>
<evidence type="ECO:0000256" key="2">
    <source>
        <dbReference type="ARBA" id="ARBA00005179"/>
    </source>
</evidence>
<comment type="pathway">
    <text evidence="2">Secondary metabolite biosynthesis.</text>
</comment>
<evidence type="ECO:0000256" key="5">
    <source>
        <dbReference type="ARBA" id="ARBA00022723"/>
    </source>
</evidence>
<dbReference type="InterPro" id="IPR001128">
    <property type="entry name" value="Cyt_P450"/>
</dbReference>
<dbReference type="InterPro" id="IPR002401">
    <property type="entry name" value="Cyt_P450_E_grp-I"/>
</dbReference>
<accession>A0A067MLS7</accession>
<evidence type="ECO:0000256" key="9">
    <source>
        <dbReference type="PIRSR" id="PIRSR602401-1"/>
    </source>
</evidence>
<dbReference type="InterPro" id="IPR036396">
    <property type="entry name" value="Cyt_P450_sf"/>
</dbReference>
<dbReference type="OrthoDB" id="2789670at2759"/>
<dbReference type="EMBL" id="KL198027">
    <property type="protein sequence ID" value="KDQ16499.1"/>
    <property type="molecule type" value="Genomic_DNA"/>
</dbReference>